<feature type="region of interest" description="Disordered" evidence="1">
    <location>
        <begin position="23"/>
        <end position="48"/>
    </location>
</feature>
<reference evidence="2 3" key="1">
    <citation type="submission" date="2020-09" db="EMBL/GenBank/DDBJ databases">
        <title>Brevundimonas sp. LVF1 isolated from an oligotrophic pond in Goettingen, Germany.</title>
        <authorList>
            <person name="Friedrich I."/>
            <person name="Klassen A."/>
            <person name="Neubauer H."/>
            <person name="Schneider D."/>
            <person name="Hertel R."/>
            <person name="Daniel R."/>
        </authorList>
    </citation>
    <scope>NUCLEOTIDE SEQUENCE [LARGE SCALE GENOMIC DNA]</scope>
    <source>
        <strain evidence="2 3">LVF1</strain>
    </source>
</reference>
<evidence type="ECO:0000256" key="1">
    <source>
        <dbReference type="SAM" id="MobiDB-lite"/>
    </source>
</evidence>
<accession>A0ABX7SJA0</accession>
<dbReference type="RefSeq" id="WP_207821783.1">
    <property type="nucleotide sequence ID" value="NZ_CP062006.1"/>
</dbReference>
<dbReference type="Proteomes" id="UP000663942">
    <property type="component" value="Chromosome"/>
</dbReference>
<evidence type="ECO:0000313" key="3">
    <source>
        <dbReference type="Proteomes" id="UP000663942"/>
    </source>
</evidence>
<sequence>MNYVLVALGVLFTAIAVVAIRRSRRQSQKSPLNEAEPGAAASASDRET</sequence>
<gene>
    <name evidence="2" type="ORF">IFE19_09635</name>
</gene>
<protein>
    <recommendedName>
        <fullName evidence="4">LPXTG cell wall anchor domain-containing protein</fullName>
    </recommendedName>
</protein>
<name>A0ABX7SJA0_9CAUL</name>
<evidence type="ECO:0008006" key="4">
    <source>
        <dbReference type="Google" id="ProtNLM"/>
    </source>
</evidence>
<evidence type="ECO:0000313" key="2">
    <source>
        <dbReference type="EMBL" id="QTC86430.1"/>
    </source>
</evidence>
<proteinExistence type="predicted"/>
<keyword evidence="3" id="KW-1185">Reference proteome</keyword>
<dbReference type="EMBL" id="CP062006">
    <property type="protein sequence ID" value="QTC86430.1"/>
    <property type="molecule type" value="Genomic_DNA"/>
</dbReference>
<organism evidence="2 3">
    <name type="scientific">Brevundimonas pondensis</name>
    <dbReference type="NCBI Taxonomy" id="2774189"/>
    <lineage>
        <taxon>Bacteria</taxon>
        <taxon>Pseudomonadati</taxon>
        <taxon>Pseudomonadota</taxon>
        <taxon>Alphaproteobacteria</taxon>
        <taxon>Caulobacterales</taxon>
        <taxon>Caulobacteraceae</taxon>
        <taxon>Brevundimonas</taxon>
    </lineage>
</organism>